<feature type="domain" description="Glycine zipper 2TM" evidence="1">
    <location>
        <begin position="107"/>
        <end position="146"/>
    </location>
</feature>
<gene>
    <name evidence="2" type="ORF">C350210_004</name>
</gene>
<dbReference type="Proteomes" id="UP000241975">
    <property type="component" value="Segment"/>
</dbReference>
<dbReference type="Pfam" id="PF05433">
    <property type="entry name" value="Rick_17kDa_Anti"/>
    <property type="match status" value="1"/>
</dbReference>
<name>A0A1D8KQ68_9CAUD</name>
<reference evidence="2 3" key="1">
    <citation type="journal article" date="2016" name="Virology">
        <title>The genomic content and context of auxiliary metabolic genes in marine cyanomyoviruses.</title>
        <authorList>
            <person name="Crummett L.T."/>
            <person name="Puxty R.J."/>
            <person name="Weihe C."/>
            <person name="Marston M.F."/>
            <person name="Martiny J.B."/>
        </authorList>
    </citation>
    <scope>NUCLEOTIDE SEQUENCE [LARGE SCALE GENOMIC DNA]</scope>
    <source>
        <strain evidence="2">0210CC35</strain>
    </source>
</reference>
<protein>
    <submittedName>
        <fullName evidence="2">cAMP phosphodiesterase</fullName>
    </submittedName>
</protein>
<dbReference type="GO" id="GO:0019867">
    <property type="term" value="C:outer membrane"/>
    <property type="evidence" value="ECO:0007669"/>
    <property type="project" value="InterPro"/>
</dbReference>
<sequence>MKLALAALMMFTALPAYAGGPVIRRESIGDRSNRQAYSSQRGYAHEEKCYRTEYKERYVPGTSRSPGYVITSKERVKVPCNDRIYRHDNHVPKTNNGNVDDNSCVEGSILGGIAGAGAGAALSRGDGRWWAIPLGIVSGSMVGCQIDGG</sequence>
<evidence type="ECO:0000313" key="2">
    <source>
        <dbReference type="EMBL" id="AOV60836.1"/>
    </source>
</evidence>
<dbReference type="InterPro" id="IPR008816">
    <property type="entry name" value="Gly_zipper_2TM_dom"/>
</dbReference>
<keyword evidence="3" id="KW-1185">Reference proteome</keyword>
<dbReference type="EMBL" id="KU686207">
    <property type="protein sequence ID" value="AOV60836.1"/>
    <property type="molecule type" value="Genomic_DNA"/>
</dbReference>
<organism evidence="2 3">
    <name type="scientific">Synechococcus phage S-CAM22</name>
    <dbReference type="NCBI Taxonomy" id="1883365"/>
    <lineage>
        <taxon>Viruses</taxon>
        <taxon>Duplodnaviria</taxon>
        <taxon>Heunggongvirae</taxon>
        <taxon>Uroviricota</taxon>
        <taxon>Caudoviricetes</taxon>
        <taxon>Pantevenvirales</taxon>
        <taxon>Kyanoviridae</taxon>
        <taxon>Alisovirus</taxon>
        <taxon>Alisovirus socal22</taxon>
    </lineage>
</organism>
<proteinExistence type="predicted"/>
<evidence type="ECO:0000259" key="1">
    <source>
        <dbReference type="Pfam" id="PF05433"/>
    </source>
</evidence>
<evidence type="ECO:0000313" key="3">
    <source>
        <dbReference type="Proteomes" id="UP000241975"/>
    </source>
</evidence>
<accession>A0A1D8KQ68</accession>